<feature type="region of interest" description="Disordered" evidence="9">
    <location>
        <begin position="1276"/>
        <end position="1301"/>
    </location>
</feature>
<dbReference type="SUPFAM" id="SSF50978">
    <property type="entry name" value="WD40 repeat-like"/>
    <property type="match status" value="2"/>
</dbReference>
<keyword evidence="13" id="KW-1185">Reference proteome</keyword>
<evidence type="ECO:0000313" key="12">
    <source>
        <dbReference type="EMBL" id="KAA3681638.1"/>
    </source>
</evidence>
<sequence>MRLKYLKTIVTPQAAEVRIHCIAWSPNNKKLAVCTHDNVIALYDECGERRERFAAKTVDTKSGGKRNFVVKSMVFSHDSIKLAIAQSDNMVFVYRLGEDWDEKKVICNKFPQQSAAVHVLWPPGQPIICGLADGKVRAANTQTNKSSTIYSADSYVVSMACNTSGKGFISGHADGKIVRYFFDDEGSGDTQGKLVTHPTAPYALAWAGSTILAAGCDRRIYVYSREGRVLQQFDYSKDDTEKEFTVAVSSPSGQSVVFGSFDRIRIFAWIPRKSSWEECKPKVIKHLYTITAMCWKKDGSKLTVGTLCGGVEQFDCCMKKKLYKNTFELNYVGPSQVIVRNLKTNEKIVVQSCFGYEIDDVRVMGNDRYLIAHSSDTLVLGDLKENRLSEVHWNSKGQKAKFYFGHPNLCIIFGVGELVLIEYGMNEILGSVRTEFTNPYLISVRVNERHVGNGEACKKLAYMLDLKTIVVMDLVTGDITCQIQHDTKVDWIELNETGHKLLFRDKNLQLLLYDIDSMQKTTLLNLCSYVQWVPQSDVVVAQSKDTLCVWYNIEATDRVTSISLKGGDILNIVRQNGKTEVLVSEGMKTVSYALDDGLIEFGTAMEDNDFERAVAFLESLEVSPETKSMWMKLAKASLKAGKLLIAERCYAALHSVSKVRYLRNTREMKSMEDAPDYQIDARIAILEKDFKLAEHIYLSQNAIEEVTSMYKDLNKWENAIEIAEAKAWTGLTKLKAEHQAWLTETGQDEKAAELREKEGDLTSAVTLYLRARVPGKAARLALSEPQLTADRSLMERIIQALVQCELYEKAGEMYQHLNQLENAMRCYKQGNAYQRAVELARSSFPSEVVKLEEIWGDYLVTQQQMDGAIHHFIEAGAYLKAVEAAINSRQWAKAAHILASIEDSKPPDLLAPHFLKLAQHYAACQEFDAAETAFLKANCANLAIEMYNGAGMWEQAHRLASEAMDHGELTHMYLAQAEDLETNGRLKEAERLYLTVKESDRAISMYKRNRQYRDMLRLVRIYSPELLDQKLLDLAQELEKEGNLKQAEQYYLEAKNWKSAVNMYRTRDQWEEAYRVACNCTSQPEVRKQVAYLWAKQLGGDSAVRLLTRVGLLDTAIDYAIEHCAFDLAFDLTRLACPDRVNEVHSKFAMFLEDDGKFVEAEAEFVKAGKPREAVLMYVHNQDWDAAARVAAEHDPDSVNDVLLGQARLAFGDKEFARAEALLLRAQRPDMAVRAYREAGMWEEALRVAEAYLPNQVHELQEEFNEERLRVANGGDVESSFRSGRPMGTGGASSFHKTKSSNGTESTNACFLQARELESRGEYLRAVEFYLKLQPESSSTVSSEETADGIPAEICQHAWLHAANLAVKFLPPDSAAKVAELVASRLMNIKRYALAGELLLSVDRTQKAIDAFIAGEEWSKARRVARELEPRLESYVERKYKEALKSSGQAETLEGVDIVSALDMYAEQGRWEKCLAAAEQLLQAASTSAASGGSSSSKVKREHQRLHKYVAAYAATLIKDSRVYDAMLLYKKYGAPAYTQNFNIYKRIFQDITSQRNLSGPDAYPTWSTLRNMLFDLTQNLHDNAGIQLEVVRIFERMLLVTHYYATRSALLASQQHDLGELTTKLSVSLLRHSDILPADKVFYEAGLQCREMGWHSMAFVFLNRYLDLVEAIEDPDGSADALDSTDFQGTDIPMEVPLPEEPYTTHEEHESVREWILMVSMDQKLEQTLPKDERGVYQGVAETPNSTGLSALPCIITGYPVLRNGLEFDKSNGVANRDNWNRMQQVVKLARTDECADVMEFIRRWYGNPKRIS</sequence>
<dbReference type="InterPro" id="IPR056168">
    <property type="entry name" value="TPR_IF140/IFT172/WDR19"/>
</dbReference>
<keyword evidence="6" id="KW-0969">Cilium</keyword>
<keyword evidence="7" id="KW-0966">Cell projection</keyword>
<dbReference type="PANTHER" id="PTHR15722:SF2">
    <property type="entry name" value="INTRAFLAGELLAR TRANSPORT PROTEIN 172 HOMOLOG"/>
    <property type="match status" value="1"/>
</dbReference>
<evidence type="ECO:0000256" key="1">
    <source>
        <dbReference type="ARBA" id="ARBA00004138"/>
    </source>
</evidence>
<accession>A0A5J4P2S0</accession>
<evidence type="ECO:0000256" key="4">
    <source>
        <dbReference type="ARBA" id="ARBA00022737"/>
    </source>
</evidence>
<dbReference type="EMBL" id="QNGE01000159">
    <property type="protein sequence ID" value="KAA3681638.1"/>
    <property type="molecule type" value="Genomic_DNA"/>
</dbReference>
<evidence type="ECO:0000256" key="3">
    <source>
        <dbReference type="ARBA" id="ARBA00022574"/>
    </source>
</evidence>
<comment type="similarity">
    <text evidence="8">Belongs to the IFT172 family.</text>
</comment>
<proteinExistence type="inferred from homology"/>
<evidence type="ECO:0000256" key="8">
    <source>
        <dbReference type="ARBA" id="ARBA00038130"/>
    </source>
</evidence>
<gene>
    <name evidence="12" type="ORF">DEA37_0013336</name>
</gene>
<keyword evidence="3" id="KW-0853">WD repeat</keyword>
<dbReference type="InterPro" id="IPR001680">
    <property type="entry name" value="WD40_rpt"/>
</dbReference>
<protein>
    <submittedName>
        <fullName evidence="12">Intraflagellar transport protein 172</fullName>
    </submittedName>
</protein>
<dbReference type="FunFam" id="1.25.40.470:FF:000012">
    <property type="entry name" value="intraflagellar transport protein 172 homolog"/>
    <property type="match status" value="1"/>
</dbReference>
<dbReference type="GO" id="GO:0030992">
    <property type="term" value="C:intraciliary transport particle B"/>
    <property type="evidence" value="ECO:0007669"/>
    <property type="project" value="TreeGrafter"/>
</dbReference>
<feature type="domain" description="IF140/IFT172/WDR19 TPR" evidence="11">
    <location>
        <begin position="1032"/>
        <end position="1181"/>
    </location>
</feature>
<dbReference type="GO" id="GO:0005930">
    <property type="term" value="C:axoneme"/>
    <property type="evidence" value="ECO:0007669"/>
    <property type="project" value="TreeGrafter"/>
</dbReference>
<keyword evidence="12" id="KW-0282">Flagellum</keyword>
<evidence type="ECO:0000259" key="10">
    <source>
        <dbReference type="Pfam" id="PF23387"/>
    </source>
</evidence>
<dbReference type="Pfam" id="PF00400">
    <property type="entry name" value="WD40"/>
    <property type="match status" value="1"/>
</dbReference>
<dbReference type="Pfam" id="PF24762">
    <property type="entry name" value="TPR_IF140-IFT172"/>
    <property type="match status" value="1"/>
</dbReference>
<dbReference type="Gene3D" id="1.25.40.470">
    <property type="match status" value="3"/>
</dbReference>
<organism evidence="12 13">
    <name type="scientific">Paragonimus westermani</name>
    <dbReference type="NCBI Taxonomy" id="34504"/>
    <lineage>
        <taxon>Eukaryota</taxon>
        <taxon>Metazoa</taxon>
        <taxon>Spiralia</taxon>
        <taxon>Lophotrochozoa</taxon>
        <taxon>Platyhelminthes</taxon>
        <taxon>Trematoda</taxon>
        <taxon>Digenea</taxon>
        <taxon>Plagiorchiida</taxon>
        <taxon>Troglotremata</taxon>
        <taxon>Troglotrematidae</taxon>
        <taxon>Paragonimus</taxon>
    </lineage>
</organism>
<keyword evidence="5" id="KW-0802">TPR repeat</keyword>
<dbReference type="PANTHER" id="PTHR15722">
    <property type="entry name" value="IFT140/172-RELATED"/>
    <property type="match status" value="1"/>
</dbReference>
<keyword evidence="4" id="KW-0677">Repeat</keyword>
<dbReference type="Proteomes" id="UP000324629">
    <property type="component" value="Unassembled WGS sequence"/>
</dbReference>
<evidence type="ECO:0000259" key="11">
    <source>
        <dbReference type="Pfam" id="PF24762"/>
    </source>
</evidence>
<evidence type="ECO:0000256" key="2">
    <source>
        <dbReference type="ARBA" id="ARBA00022473"/>
    </source>
</evidence>
<dbReference type="InterPro" id="IPR056157">
    <property type="entry name" value="TPR_IFT80_172_dom"/>
</dbReference>
<keyword evidence="2" id="KW-0217">Developmental protein</keyword>
<comment type="subcellular location">
    <subcellularLocation>
        <location evidence="1">Cell projection</location>
        <location evidence="1">Cilium</location>
    </subcellularLocation>
</comment>
<dbReference type="GO" id="GO:0036064">
    <property type="term" value="C:ciliary basal body"/>
    <property type="evidence" value="ECO:0007669"/>
    <property type="project" value="TreeGrafter"/>
</dbReference>
<evidence type="ECO:0000256" key="9">
    <source>
        <dbReference type="SAM" id="MobiDB-lite"/>
    </source>
</evidence>
<name>A0A5J4P2S0_9TREM</name>
<evidence type="ECO:0000256" key="7">
    <source>
        <dbReference type="ARBA" id="ARBA00023273"/>
    </source>
</evidence>
<evidence type="ECO:0000256" key="6">
    <source>
        <dbReference type="ARBA" id="ARBA00023069"/>
    </source>
</evidence>
<dbReference type="InterPro" id="IPR036322">
    <property type="entry name" value="WD40_repeat_dom_sf"/>
</dbReference>
<comment type="caution">
    <text evidence="12">The sequence shown here is derived from an EMBL/GenBank/DDBJ whole genome shotgun (WGS) entry which is preliminary data.</text>
</comment>
<dbReference type="Gene3D" id="2.130.10.10">
    <property type="entry name" value="YVTN repeat-like/Quinoprotein amine dehydrogenase"/>
    <property type="match status" value="2"/>
</dbReference>
<dbReference type="SMART" id="SM00320">
    <property type="entry name" value="WD40"/>
    <property type="match status" value="6"/>
</dbReference>
<dbReference type="Pfam" id="PF23387">
    <property type="entry name" value="TPR_IFT80_172"/>
    <property type="match status" value="1"/>
</dbReference>
<dbReference type="InterPro" id="IPR015943">
    <property type="entry name" value="WD40/YVTN_repeat-like_dom_sf"/>
</dbReference>
<feature type="domain" description="IFT80/172/WDR35 TPR" evidence="10">
    <location>
        <begin position="629"/>
        <end position="756"/>
    </location>
</feature>
<evidence type="ECO:0000256" key="5">
    <source>
        <dbReference type="ARBA" id="ARBA00022803"/>
    </source>
</evidence>
<evidence type="ECO:0000313" key="13">
    <source>
        <dbReference type="Proteomes" id="UP000324629"/>
    </source>
</evidence>
<dbReference type="GO" id="GO:0042073">
    <property type="term" value="P:intraciliary transport"/>
    <property type="evidence" value="ECO:0007669"/>
    <property type="project" value="TreeGrafter"/>
</dbReference>
<reference evidence="12 13" key="1">
    <citation type="journal article" date="2019" name="Gigascience">
        <title>Whole-genome sequence of the oriental lung fluke Paragonimus westermani.</title>
        <authorList>
            <person name="Oey H."/>
            <person name="Zakrzewski M."/>
            <person name="Narain K."/>
            <person name="Devi K.R."/>
            <person name="Agatsuma T."/>
            <person name="Nawaratna S."/>
            <person name="Gobert G.N."/>
            <person name="Jones M.K."/>
            <person name="Ragan M.A."/>
            <person name="McManus D.P."/>
            <person name="Krause L."/>
        </authorList>
    </citation>
    <scope>NUCLEOTIDE SEQUENCE [LARGE SCALE GENOMIC DNA]</scope>
    <source>
        <strain evidence="12 13">IND2009</strain>
    </source>
</reference>